<reference evidence="2 3" key="1">
    <citation type="submission" date="2015-01" db="EMBL/GenBank/DDBJ databases">
        <title>Genome of allotetraploid Gossypium barbadense reveals genomic plasticity and fiber elongation in cotton evolution.</title>
        <authorList>
            <person name="Chen X."/>
            <person name="Liu X."/>
            <person name="Zhao B."/>
            <person name="Zheng H."/>
            <person name="Hu Y."/>
            <person name="Lu G."/>
            <person name="Yang C."/>
            <person name="Chen J."/>
            <person name="Shan C."/>
            <person name="Zhang L."/>
            <person name="Zhou Y."/>
            <person name="Wang L."/>
            <person name="Guo W."/>
            <person name="Bai Y."/>
            <person name="Ruan J."/>
            <person name="Shangguan X."/>
            <person name="Mao Y."/>
            <person name="Jiang J."/>
            <person name="Zhu Y."/>
            <person name="Lei J."/>
            <person name="Kang H."/>
            <person name="Chen S."/>
            <person name="He X."/>
            <person name="Wang R."/>
            <person name="Wang Y."/>
            <person name="Chen J."/>
            <person name="Wang L."/>
            <person name="Yu S."/>
            <person name="Wang B."/>
            <person name="Wei J."/>
            <person name="Song S."/>
            <person name="Lu X."/>
            <person name="Gao Z."/>
            <person name="Gu W."/>
            <person name="Deng X."/>
            <person name="Ma D."/>
            <person name="Wang S."/>
            <person name="Liang W."/>
            <person name="Fang L."/>
            <person name="Cai C."/>
            <person name="Zhu X."/>
            <person name="Zhou B."/>
            <person name="Zhang Y."/>
            <person name="Chen Z."/>
            <person name="Xu S."/>
            <person name="Zhu R."/>
            <person name="Wang S."/>
            <person name="Zhang T."/>
            <person name="Zhao G."/>
        </authorList>
    </citation>
    <scope>NUCLEOTIDE SEQUENCE [LARGE SCALE GENOMIC DNA]</scope>
    <source>
        <strain evidence="3">cv. Xinhai21</strain>
        <tissue evidence="2">Leaf</tissue>
    </source>
</reference>
<name>A0A2P5VXD7_GOSBA</name>
<accession>A0A2P5VXD7</accession>
<sequence length="246" mass="28617">MIKLQAPDSANISSNQDDCLSSVNSSNVKVQTSLQESPRKNMIEPHSNPCNKNRVTYEERRLPIDELDEWRTHVKEKPKAHDESKRHHDKCKDETKQFKVRDKVLLDEKDPRIATPKLNTNEDNMIKLQAPDSANISSNQDDCLSSVNSSNVKVQTSLQESPRKNMIEPHSNPCNKNRVTYEERRLPIDELDEWRTHVKEKPKAHDESKRHHDKCKDETKQFKVRDKVLLDEKDPRIATPKLNTNE</sequence>
<dbReference type="AlphaFoldDB" id="A0A2P5VXD7"/>
<dbReference type="OrthoDB" id="1094981at2759"/>
<proteinExistence type="predicted"/>
<protein>
    <submittedName>
        <fullName evidence="2">Uncharacterized protein</fullName>
    </submittedName>
</protein>
<dbReference type="EMBL" id="KZ670348">
    <property type="protein sequence ID" value="PPR83469.1"/>
    <property type="molecule type" value="Genomic_DNA"/>
</dbReference>
<feature type="compositionally biased region" description="Basic and acidic residues" evidence="1">
    <location>
        <begin position="194"/>
        <end position="236"/>
    </location>
</feature>
<feature type="region of interest" description="Disordered" evidence="1">
    <location>
        <begin position="74"/>
        <end position="94"/>
    </location>
</feature>
<evidence type="ECO:0000256" key="1">
    <source>
        <dbReference type="SAM" id="MobiDB-lite"/>
    </source>
</evidence>
<organism evidence="2 3">
    <name type="scientific">Gossypium barbadense</name>
    <name type="common">Sea Island cotton</name>
    <name type="synonym">Hibiscus barbadensis</name>
    <dbReference type="NCBI Taxonomy" id="3634"/>
    <lineage>
        <taxon>Eukaryota</taxon>
        <taxon>Viridiplantae</taxon>
        <taxon>Streptophyta</taxon>
        <taxon>Embryophyta</taxon>
        <taxon>Tracheophyta</taxon>
        <taxon>Spermatophyta</taxon>
        <taxon>Magnoliopsida</taxon>
        <taxon>eudicotyledons</taxon>
        <taxon>Gunneridae</taxon>
        <taxon>Pentapetalae</taxon>
        <taxon>rosids</taxon>
        <taxon>malvids</taxon>
        <taxon>Malvales</taxon>
        <taxon>Malvaceae</taxon>
        <taxon>Malvoideae</taxon>
        <taxon>Gossypium</taxon>
    </lineage>
</organism>
<gene>
    <name evidence="2" type="ORF">GOBAR_AA37244</name>
</gene>
<evidence type="ECO:0000313" key="3">
    <source>
        <dbReference type="Proteomes" id="UP000239757"/>
    </source>
</evidence>
<evidence type="ECO:0000313" key="2">
    <source>
        <dbReference type="EMBL" id="PPR83469.1"/>
    </source>
</evidence>
<feature type="compositionally biased region" description="Polar residues" evidence="1">
    <location>
        <begin position="8"/>
        <end position="36"/>
    </location>
</feature>
<feature type="region of interest" description="Disordered" evidence="1">
    <location>
        <begin position="194"/>
        <end position="246"/>
    </location>
</feature>
<feature type="region of interest" description="Disordered" evidence="1">
    <location>
        <begin position="1"/>
        <end position="56"/>
    </location>
</feature>
<dbReference type="Proteomes" id="UP000239757">
    <property type="component" value="Unassembled WGS sequence"/>
</dbReference>
<feature type="region of interest" description="Disordered" evidence="1">
    <location>
        <begin position="157"/>
        <end position="176"/>
    </location>
</feature>